<keyword evidence="2" id="KW-1003">Cell membrane</keyword>
<protein>
    <submittedName>
        <fullName evidence="7">Flippase-like domain-containing protein</fullName>
    </submittedName>
</protein>
<dbReference type="Pfam" id="PF03706">
    <property type="entry name" value="LPG_synthase_TM"/>
    <property type="match status" value="1"/>
</dbReference>
<evidence type="ECO:0000256" key="1">
    <source>
        <dbReference type="ARBA" id="ARBA00004651"/>
    </source>
</evidence>
<feature type="transmembrane region" description="Helical" evidence="6">
    <location>
        <begin position="308"/>
        <end position="333"/>
    </location>
</feature>
<evidence type="ECO:0000256" key="3">
    <source>
        <dbReference type="ARBA" id="ARBA00022692"/>
    </source>
</evidence>
<evidence type="ECO:0000256" key="5">
    <source>
        <dbReference type="ARBA" id="ARBA00023136"/>
    </source>
</evidence>
<dbReference type="EMBL" id="DSUJ01000010">
    <property type="protein sequence ID" value="HFI92241.1"/>
    <property type="molecule type" value="Genomic_DNA"/>
</dbReference>
<comment type="caution">
    <text evidence="7">The sequence shown here is derived from an EMBL/GenBank/DDBJ whole genome shotgun (WGS) entry which is preliminary data.</text>
</comment>
<evidence type="ECO:0000256" key="2">
    <source>
        <dbReference type="ARBA" id="ARBA00022475"/>
    </source>
</evidence>
<accession>A0A7V2ZLN1</accession>
<proteinExistence type="predicted"/>
<feature type="transmembrane region" description="Helical" evidence="6">
    <location>
        <begin position="45"/>
        <end position="66"/>
    </location>
</feature>
<evidence type="ECO:0000256" key="4">
    <source>
        <dbReference type="ARBA" id="ARBA00022989"/>
    </source>
</evidence>
<keyword evidence="3 6" id="KW-0812">Transmembrane</keyword>
<keyword evidence="5 6" id="KW-0472">Membrane</keyword>
<feature type="transmembrane region" description="Helical" evidence="6">
    <location>
        <begin position="15"/>
        <end position="33"/>
    </location>
</feature>
<feature type="transmembrane region" description="Helical" evidence="6">
    <location>
        <begin position="129"/>
        <end position="149"/>
    </location>
</feature>
<dbReference type="PANTHER" id="PTHR39087">
    <property type="entry name" value="UPF0104 MEMBRANE PROTEIN MJ1595"/>
    <property type="match status" value="1"/>
</dbReference>
<dbReference type="AlphaFoldDB" id="A0A7V2ZLN1"/>
<name>A0A7V2ZLN1_9BACT</name>
<evidence type="ECO:0000256" key="6">
    <source>
        <dbReference type="SAM" id="Phobius"/>
    </source>
</evidence>
<dbReference type="GO" id="GO:0005886">
    <property type="term" value="C:plasma membrane"/>
    <property type="evidence" value="ECO:0007669"/>
    <property type="project" value="UniProtKB-SubCell"/>
</dbReference>
<feature type="transmembrane region" description="Helical" evidence="6">
    <location>
        <begin position="265"/>
        <end position="288"/>
    </location>
</feature>
<comment type="subcellular location">
    <subcellularLocation>
        <location evidence="1">Cell membrane</location>
        <topology evidence="1">Multi-pass membrane protein</topology>
    </subcellularLocation>
</comment>
<dbReference type="NCBIfam" id="TIGR00374">
    <property type="entry name" value="flippase-like domain"/>
    <property type="match status" value="1"/>
</dbReference>
<gene>
    <name evidence="7" type="ORF">ENS31_12055</name>
</gene>
<dbReference type="InterPro" id="IPR022791">
    <property type="entry name" value="L-PG_synthase/AglD"/>
</dbReference>
<keyword evidence="4 6" id="KW-1133">Transmembrane helix</keyword>
<dbReference type="PANTHER" id="PTHR39087:SF2">
    <property type="entry name" value="UPF0104 MEMBRANE PROTEIN MJ1595"/>
    <property type="match status" value="1"/>
</dbReference>
<feature type="transmembrane region" description="Helical" evidence="6">
    <location>
        <begin position="228"/>
        <end position="253"/>
    </location>
</feature>
<sequence>MTSDKSEKILSLRSILNYFLSFLLAGIFLYIAFHDVNFNEVLEIAANANLFWMTVFILLFYIGHLIRAYRWKYILHSVKPDTKFSNLFSSLMIGYGVNCITPKLGEVTRAVLFGKWEGLSRSSMFGTVILERIIDIIALAVSVLIAIVISTENIRESFPWLLTTVYISAALIVLFILFLYLILKFEQKFSEWIVRLLNRFSHTLADKVAYIFSMLTQGFFSLKGRKNYYITFALSALIIIVYALTSYIGLLMLNMQTIQPVTLKMGWVLMSISSIGVIIPTPGSTGSYHTLAKSTLVLLYGFSETVSAAYAFLTHIISYILFILTAVVIYFLFYRNNSSINEISKTQIEES</sequence>
<reference evidence="7" key="1">
    <citation type="journal article" date="2020" name="mSystems">
        <title>Genome- and Community-Level Interaction Insights into Carbon Utilization and Element Cycling Functions of Hydrothermarchaeota in Hydrothermal Sediment.</title>
        <authorList>
            <person name="Zhou Z."/>
            <person name="Liu Y."/>
            <person name="Xu W."/>
            <person name="Pan J."/>
            <person name="Luo Z.H."/>
            <person name="Li M."/>
        </authorList>
    </citation>
    <scope>NUCLEOTIDE SEQUENCE [LARGE SCALE GENOMIC DNA]</scope>
    <source>
        <strain evidence="7">SpSt-479</strain>
    </source>
</reference>
<organism evidence="7">
    <name type="scientific">Ignavibacterium album</name>
    <dbReference type="NCBI Taxonomy" id="591197"/>
    <lineage>
        <taxon>Bacteria</taxon>
        <taxon>Pseudomonadati</taxon>
        <taxon>Ignavibacteriota</taxon>
        <taxon>Ignavibacteria</taxon>
        <taxon>Ignavibacteriales</taxon>
        <taxon>Ignavibacteriaceae</taxon>
        <taxon>Ignavibacterium</taxon>
    </lineage>
</organism>
<feature type="transmembrane region" description="Helical" evidence="6">
    <location>
        <begin position="161"/>
        <end position="183"/>
    </location>
</feature>
<evidence type="ECO:0000313" key="7">
    <source>
        <dbReference type="EMBL" id="HFI92241.1"/>
    </source>
</evidence>
<feature type="transmembrane region" description="Helical" evidence="6">
    <location>
        <begin position="204"/>
        <end position="222"/>
    </location>
</feature>